<keyword evidence="5" id="KW-0067">ATP-binding</keyword>
<dbReference type="InterPro" id="IPR043472">
    <property type="entry name" value="Macro_dom-like"/>
</dbReference>
<feature type="compositionally biased region" description="Acidic residues" evidence="7">
    <location>
        <begin position="960"/>
        <end position="980"/>
    </location>
</feature>
<evidence type="ECO:0000259" key="9">
    <source>
        <dbReference type="PROSITE" id="PS51192"/>
    </source>
</evidence>
<dbReference type="InterPro" id="IPR049730">
    <property type="entry name" value="SNF2/RAD54-like_C"/>
</dbReference>
<dbReference type="PROSITE" id="PS51194">
    <property type="entry name" value="HELICASE_CTER"/>
    <property type="match status" value="1"/>
</dbReference>
<evidence type="ECO:0000256" key="1">
    <source>
        <dbReference type="ARBA" id="ARBA00004123"/>
    </source>
</evidence>
<dbReference type="SMART" id="SM00490">
    <property type="entry name" value="HELICc"/>
    <property type="match status" value="1"/>
</dbReference>
<dbReference type="Gene3D" id="3.40.50.10810">
    <property type="entry name" value="Tandem AAA-ATPase domain"/>
    <property type="match status" value="1"/>
</dbReference>
<feature type="compositionally biased region" description="Basic and acidic residues" evidence="7">
    <location>
        <begin position="944"/>
        <end position="956"/>
    </location>
</feature>
<dbReference type="AlphaFoldDB" id="A0A0M3I650"/>
<dbReference type="InterPro" id="IPR014001">
    <property type="entry name" value="Helicase_ATP-bd"/>
</dbReference>
<evidence type="ECO:0000259" key="10">
    <source>
        <dbReference type="PROSITE" id="PS51194"/>
    </source>
</evidence>
<dbReference type="GO" id="GO:0005524">
    <property type="term" value="F:ATP binding"/>
    <property type="evidence" value="ECO:0007669"/>
    <property type="project" value="UniProtKB-KW"/>
</dbReference>
<organism evidence="11 12">
    <name type="scientific">Ascaris lumbricoides</name>
    <name type="common">Giant roundworm</name>
    <dbReference type="NCBI Taxonomy" id="6252"/>
    <lineage>
        <taxon>Eukaryota</taxon>
        <taxon>Metazoa</taxon>
        <taxon>Ecdysozoa</taxon>
        <taxon>Nematoda</taxon>
        <taxon>Chromadorea</taxon>
        <taxon>Rhabditida</taxon>
        <taxon>Spirurina</taxon>
        <taxon>Ascaridomorpha</taxon>
        <taxon>Ascaridoidea</taxon>
        <taxon>Ascarididae</taxon>
        <taxon>Ascaris</taxon>
    </lineage>
</organism>
<evidence type="ECO:0000313" key="12">
    <source>
        <dbReference type="WBParaSite" id="ALUE_0001248201-mRNA-1"/>
    </source>
</evidence>
<dbReference type="CDD" id="cd18006">
    <property type="entry name" value="DEXHc_CHD1L"/>
    <property type="match status" value="1"/>
</dbReference>
<dbReference type="InterPro" id="IPR001650">
    <property type="entry name" value="Helicase_C-like"/>
</dbReference>
<reference evidence="12" key="1">
    <citation type="submission" date="2016-05" db="UniProtKB">
        <authorList>
            <consortium name="WormBaseParasite"/>
        </authorList>
    </citation>
    <scope>IDENTIFICATION</scope>
</reference>
<evidence type="ECO:0000256" key="6">
    <source>
        <dbReference type="ARBA" id="ARBA00023242"/>
    </source>
</evidence>
<dbReference type="Gene3D" id="3.40.50.300">
    <property type="entry name" value="P-loop containing nucleotide triphosphate hydrolases"/>
    <property type="match status" value="1"/>
</dbReference>
<dbReference type="SUPFAM" id="SSF52540">
    <property type="entry name" value="P-loop containing nucleoside triphosphate hydrolases"/>
    <property type="match status" value="2"/>
</dbReference>
<name>A0A0M3I650_ASCLU</name>
<evidence type="ECO:0000256" key="4">
    <source>
        <dbReference type="ARBA" id="ARBA00022801"/>
    </source>
</evidence>
<evidence type="ECO:0000256" key="5">
    <source>
        <dbReference type="ARBA" id="ARBA00022840"/>
    </source>
</evidence>
<dbReference type="CDD" id="cd18793">
    <property type="entry name" value="SF2_C_SNF"/>
    <property type="match status" value="1"/>
</dbReference>
<feature type="region of interest" description="Disordered" evidence="7">
    <location>
        <begin position="908"/>
        <end position="980"/>
    </location>
</feature>
<dbReference type="SUPFAM" id="SSF52949">
    <property type="entry name" value="Macro domain-like"/>
    <property type="match status" value="1"/>
</dbReference>
<comment type="subcellular location">
    <subcellularLocation>
        <location evidence="1">Nucleus</location>
    </subcellularLocation>
</comment>
<dbReference type="Proteomes" id="UP000036681">
    <property type="component" value="Unplaced"/>
</dbReference>
<dbReference type="InterPro" id="IPR000330">
    <property type="entry name" value="SNF2_N"/>
</dbReference>
<feature type="region of interest" description="Disordered" evidence="7">
    <location>
        <begin position="633"/>
        <end position="652"/>
    </location>
</feature>
<dbReference type="InterPro" id="IPR031053">
    <property type="entry name" value="ALC1"/>
</dbReference>
<sequence>MTSDNSCNSEQSRLLASLMDEYQEKLKEAGLSLRPHQVSGVETVLSWRAEGHGGIIADEMGLGKTCEAISVLWILAKTEKLRPHLIICPLSVVDHWEKELKRFGCDDLKYIKFMGDLEKRLDLCRQIRTTNDWNVLLTTYEYVLIEGSPIAKFHWASLVFDEAQRIKNTNSMLHAAIQQLSVDWTILMTGTPIQNSMQELFALLSVIDKNKFPLDKLDRFIKKYSKTDDDGVVEELRLTLSKYMIRRLKSEIAVDIPPSSQVVLYHGLSPMQKDLYRAILSKNYRFLSAAGCAQGDHQGGSRNSLVNIMTQLRKCALHPYLFDGMEPEPFKEGEHLATSSGKMMLLERILGFLRKHKHRVLLFSQMTRMLDIVQDYFNYRRWSFERLDGKLKADMRFTAIDNFQKSDSDVFCFLLSTRAGGLGLTLTGADTVIFIDSDFNPQNDIQAAARCHRIGQTKHVKIIRLVTKNTVEEVIECYATRKLRMTNRVMESDGNVDKEKLTAIEISNMILHGLRHLNEEGDTNKNVLTEEEFEEIIGKTDANGNWLDEEPKEKDLQEPNENVMPAADGVSDECKEAPNMYVFEGRDYKKDQEVLASIIEEARRMDGQRGRNVESHGEANRIHRVLRTKEEIEEQNKRNLDRQRKAKEERRVRMEEKKAKLWADNGYTSTALPSPEEGNEALCLPLEVNENGEEEEQVDYYGPYFVHGDVTHPRRASHDHSKHAIIVHVVDDSGSFGRGGVFNALRAKSARVMDAYRLAFEMNDLHIGDAHLIENINETEEHSSNEGSANDDEESRDGEQPGSGAPTWKRSESVVLIVAQSKRNRSEIRDKPFVEGLTRLAAYAKTHGANSVHLPRLGYGMTNVNWYSMEHMIRRHLTEKQIHTYIYYHDGRSDAAKRNIREKYAAIGEKPEAPESAEAVSASEAGPSSRRQRESFIVEPTTSKSRDIDNDHDEKQSLPSEEEEEMELEDEEQEGEDDMDFDKRQEMGEDGEESCSSRKRRRLKRIFERMVIWVHALRRHERQRYATLIDEHGGDAIEEAEGTDLASEHENVTHALFDESMAESGEDLERLKNSLPQGCITVSKDWIDKSVVVGKAIDIGSFLVH</sequence>
<dbReference type="GO" id="GO:0016787">
    <property type="term" value="F:hydrolase activity"/>
    <property type="evidence" value="ECO:0007669"/>
    <property type="project" value="UniProtKB-KW"/>
</dbReference>
<dbReference type="GO" id="GO:0005634">
    <property type="term" value="C:nucleus"/>
    <property type="evidence" value="ECO:0007669"/>
    <property type="project" value="UniProtKB-SubCell"/>
</dbReference>
<evidence type="ECO:0000256" key="7">
    <source>
        <dbReference type="SAM" id="MobiDB-lite"/>
    </source>
</evidence>
<dbReference type="SUPFAM" id="SSF52113">
    <property type="entry name" value="BRCT domain"/>
    <property type="match status" value="1"/>
</dbReference>
<evidence type="ECO:0000256" key="3">
    <source>
        <dbReference type="ARBA" id="ARBA00022741"/>
    </source>
</evidence>
<feature type="region of interest" description="Disordered" evidence="7">
    <location>
        <begin position="779"/>
        <end position="807"/>
    </location>
</feature>
<keyword evidence="11" id="KW-1185">Reference proteome</keyword>
<comment type="similarity">
    <text evidence="2">Belongs to the SNF2/RAD54 helicase family.</text>
</comment>
<dbReference type="GO" id="GO:0006338">
    <property type="term" value="P:chromatin remodeling"/>
    <property type="evidence" value="ECO:0007669"/>
    <property type="project" value="InterPro"/>
</dbReference>
<feature type="domain" description="Helicase C-terminal" evidence="10">
    <location>
        <begin position="345"/>
        <end position="505"/>
    </location>
</feature>
<dbReference type="PANTHER" id="PTHR47157">
    <property type="entry name" value="CHROMODOMAIN-HELICASE-DNA-BINDING PROTEIN 1-LIKE"/>
    <property type="match status" value="1"/>
</dbReference>
<dbReference type="InterPro" id="IPR027417">
    <property type="entry name" value="P-loop_NTPase"/>
</dbReference>
<dbReference type="GO" id="GO:0003678">
    <property type="term" value="F:DNA helicase activity"/>
    <property type="evidence" value="ECO:0007669"/>
    <property type="project" value="InterPro"/>
</dbReference>
<dbReference type="InterPro" id="IPR036420">
    <property type="entry name" value="BRCT_dom_sf"/>
</dbReference>
<dbReference type="Gene3D" id="3.40.50.10190">
    <property type="entry name" value="BRCT domain"/>
    <property type="match status" value="1"/>
</dbReference>
<dbReference type="WBParaSite" id="ALUE_0001248201-mRNA-1">
    <property type="protein sequence ID" value="ALUE_0001248201-mRNA-1"/>
    <property type="gene ID" value="ALUE_0001248201"/>
</dbReference>
<dbReference type="Pfam" id="PF00176">
    <property type="entry name" value="SNF2-rel_dom"/>
    <property type="match status" value="1"/>
</dbReference>
<dbReference type="InterPro" id="IPR038718">
    <property type="entry name" value="SNF2-like_sf"/>
</dbReference>
<dbReference type="GO" id="GO:0006281">
    <property type="term" value="P:DNA repair"/>
    <property type="evidence" value="ECO:0007669"/>
    <property type="project" value="InterPro"/>
</dbReference>
<accession>A0A0M3I650</accession>
<dbReference type="Gene3D" id="3.40.220.10">
    <property type="entry name" value="Leucine Aminopeptidase, subunit E, domain 1"/>
    <property type="match status" value="1"/>
</dbReference>
<evidence type="ECO:0000256" key="2">
    <source>
        <dbReference type="ARBA" id="ARBA00007025"/>
    </source>
</evidence>
<dbReference type="InterPro" id="IPR001357">
    <property type="entry name" value="BRCT_dom"/>
</dbReference>
<dbReference type="Pfam" id="PF00271">
    <property type="entry name" value="Helicase_C"/>
    <property type="match status" value="1"/>
</dbReference>
<feature type="compositionally biased region" description="Low complexity" evidence="7">
    <location>
        <begin position="914"/>
        <end position="929"/>
    </location>
</feature>
<dbReference type="PROSITE" id="PS51192">
    <property type="entry name" value="HELICASE_ATP_BIND_1"/>
    <property type="match status" value="1"/>
</dbReference>
<proteinExistence type="inferred from homology"/>
<evidence type="ECO:0000313" key="11">
    <source>
        <dbReference type="Proteomes" id="UP000036681"/>
    </source>
</evidence>
<keyword evidence="4" id="KW-0378">Hydrolase</keyword>
<protein>
    <submittedName>
        <fullName evidence="12">Helicase C-terminal domain-containing protein</fullName>
    </submittedName>
</protein>
<keyword evidence="6" id="KW-0539">Nucleus</keyword>
<feature type="domain" description="Helicase ATP-binding" evidence="9">
    <location>
        <begin position="45"/>
        <end position="210"/>
    </location>
</feature>
<dbReference type="PROSITE" id="PS50172">
    <property type="entry name" value="BRCT"/>
    <property type="match status" value="1"/>
</dbReference>
<feature type="domain" description="BRCT" evidence="8">
    <location>
        <begin position="1002"/>
        <end position="1104"/>
    </location>
</feature>
<keyword evidence="3" id="KW-0547">Nucleotide-binding</keyword>
<dbReference type="PANTHER" id="PTHR47157:SF1">
    <property type="entry name" value="CHROMODOMAIN-HELICASE-DNA-BINDING PROTEIN 1-LIKE"/>
    <property type="match status" value="1"/>
</dbReference>
<dbReference type="SMART" id="SM00487">
    <property type="entry name" value="DEXDc"/>
    <property type="match status" value="1"/>
</dbReference>
<evidence type="ECO:0000259" key="8">
    <source>
        <dbReference type="PROSITE" id="PS50172"/>
    </source>
</evidence>